<protein>
    <recommendedName>
        <fullName evidence="4">DUF2996 domain-containing protein</fullName>
    </recommendedName>
</protein>
<keyword evidence="3" id="KW-1185">Reference proteome</keyword>
<dbReference type="EMBL" id="AP018316">
    <property type="protein sequence ID" value="BAZ86189.1"/>
    <property type="molecule type" value="Genomic_DNA"/>
</dbReference>
<evidence type="ECO:0008006" key="4">
    <source>
        <dbReference type="Google" id="ProtNLM"/>
    </source>
</evidence>
<proteinExistence type="predicted"/>
<name>A0A1Z4V485_9CYAN</name>
<dbReference type="PANTHER" id="PTHR36341:SF3">
    <property type="entry name" value="DUF2996 FAMILY PROTEIN"/>
    <property type="match status" value="1"/>
</dbReference>
<feature type="region of interest" description="Disordered" evidence="1">
    <location>
        <begin position="1"/>
        <end position="40"/>
    </location>
</feature>
<dbReference type="Pfam" id="PF11210">
    <property type="entry name" value="DUF2996"/>
    <property type="match status" value="1"/>
</dbReference>
<evidence type="ECO:0000256" key="1">
    <source>
        <dbReference type="SAM" id="MobiDB-lite"/>
    </source>
</evidence>
<dbReference type="Proteomes" id="UP000218702">
    <property type="component" value="Chromosome"/>
</dbReference>
<dbReference type="OrthoDB" id="465001at2"/>
<evidence type="ECO:0000313" key="3">
    <source>
        <dbReference type="Proteomes" id="UP000218702"/>
    </source>
</evidence>
<organism evidence="2 3">
    <name type="scientific">Dolichospermum compactum NIES-806</name>
    <dbReference type="NCBI Taxonomy" id="1973481"/>
    <lineage>
        <taxon>Bacteria</taxon>
        <taxon>Bacillati</taxon>
        <taxon>Cyanobacteriota</taxon>
        <taxon>Cyanophyceae</taxon>
        <taxon>Nostocales</taxon>
        <taxon>Aphanizomenonaceae</taxon>
        <taxon>Dolichospermum</taxon>
        <taxon>Dolichospermum compactum</taxon>
    </lineage>
</organism>
<dbReference type="InterPro" id="IPR021374">
    <property type="entry name" value="DUF2996"/>
</dbReference>
<feature type="compositionally biased region" description="Basic and acidic residues" evidence="1">
    <location>
        <begin position="25"/>
        <end position="40"/>
    </location>
</feature>
<dbReference type="PANTHER" id="PTHR36341">
    <property type="entry name" value="DUF2996 FAMILY PROTEIN"/>
    <property type="match status" value="1"/>
</dbReference>
<evidence type="ECO:0000313" key="2">
    <source>
        <dbReference type="EMBL" id="BAZ86189.1"/>
    </source>
</evidence>
<feature type="compositionally biased region" description="Polar residues" evidence="1">
    <location>
        <begin position="1"/>
        <end position="10"/>
    </location>
</feature>
<dbReference type="RefSeq" id="WP_096667504.1">
    <property type="nucleotide sequence ID" value="NZ_AP018316.1"/>
</dbReference>
<reference evidence="2 3" key="1">
    <citation type="submission" date="2017-06" db="EMBL/GenBank/DDBJ databases">
        <title>Genome sequencing of cyanobaciteial culture collection at National Institute for Environmental Studies (NIES).</title>
        <authorList>
            <person name="Hirose Y."/>
            <person name="Shimura Y."/>
            <person name="Fujisawa T."/>
            <person name="Nakamura Y."/>
            <person name="Kawachi M."/>
        </authorList>
    </citation>
    <scope>NUCLEOTIDE SEQUENCE [LARGE SCALE GENOMIC DNA]</scope>
    <source>
        <strain evidence="2 3">NIES-806</strain>
    </source>
</reference>
<accession>A0A1Z4V485</accession>
<sequence>MAEETNQNQAGDVGSNPATTAPEKPAAEAKAAKKEKPPALEDKPFEEFMQQHYLPALQEAITREGVPDVKLTFAKQKYSIIGFNSAEECWQVIGYWQGGQRQFNVYFPEANIQGKKGFSCNEGKKPSTLESFLIDERKITLDLLVSRLVYRLNGQKWLGRN</sequence>
<gene>
    <name evidence="2" type="ORF">NIES806_24000</name>
</gene>
<dbReference type="AlphaFoldDB" id="A0A1Z4V485"/>
<dbReference type="KEGG" id="dcm:NIES806_24000"/>